<evidence type="ECO:0000256" key="2">
    <source>
        <dbReference type="ARBA" id="ARBA00004173"/>
    </source>
</evidence>
<organism evidence="11 12">
    <name type="scientific">Ephemerocybe angulata</name>
    <dbReference type="NCBI Taxonomy" id="980116"/>
    <lineage>
        <taxon>Eukaryota</taxon>
        <taxon>Fungi</taxon>
        <taxon>Dikarya</taxon>
        <taxon>Basidiomycota</taxon>
        <taxon>Agaricomycotina</taxon>
        <taxon>Agaricomycetes</taxon>
        <taxon>Agaricomycetidae</taxon>
        <taxon>Agaricales</taxon>
        <taxon>Agaricineae</taxon>
        <taxon>Psathyrellaceae</taxon>
        <taxon>Ephemerocybe</taxon>
    </lineage>
</organism>
<evidence type="ECO:0000256" key="3">
    <source>
        <dbReference type="ARBA" id="ARBA00005435"/>
    </source>
</evidence>
<dbReference type="GO" id="GO:0004519">
    <property type="term" value="F:endonuclease activity"/>
    <property type="evidence" value="ECO:0007669"/>
    <property type="project" value="UniProtKB-KW"/>
</dbReference>
<protein>
    <recommendedName>
        <fullName evidence="10">TNase-like domain-containing protein</fullName>
    </recommendedName>
</protein>
<dbReference type="OrthoDB" id="430293at2759"/>
<gene>
    <name evidence="11" type="ORF">D9611_000822</name>
</gene>
<evidence type="ECO:0000259" key="10">
    <source>
        <dbReference type="PROSITE" id="PS50830"/>
    </source>
</evidence>
<dbReference type="SMART" id="SM00318">
    <property type="entry name" value="SNc"/>
    <property type="match status" value="1"/>
</dbReference>
<dbReference type="Pfam" id="PF00565">
    <property type="entry name" value="SNase"/>
    <property type="match status" value="1"/>
</dbReference>
<evidence type="ECO:0000256" key="6">
    <source>
        <dbReference type="ARBA" id="ARBA00022801"/>
    </source>
</evidence>
<evidence type="ECO:0000256" key="7">
    <source>
        <dbReference type="ARBA" id="ARBA00022837"/>
    </source>
</evidence>
<dbReference type="PANTHER" id="PTHR12302:SF3">
    <property type="entry name" value="SERINE_THREONINE-PROTEIN KINASE 31"/>
    <property type="match status" value="1"/>
</dbReference>
<keyword evidence="7" id="KW-0106">Calcium</keyword>
<dbReference type="GO" id="GO:0016020">
    <property type="term" value="C:membrane"/>
    <property type="evidence" value="ECO:0007669"/>
    <property type="project" value="UniProtKB-SubCell"/>
</dbReference>
<dbReference type="PANTHER" id="PTHR12302">
    <property type="entry name" value="EBNA2 BINDING PROTEIN P100"/>
    <property type="match status" value="1"/>
</dbReference>
<accession>A0A8H5F6S7</accession>
<evidence type="ECO:0000313" key="12">
    <source>
        <dbReference type="Proteomes" id="UP000541558"/>
    </source>
</evidence>
<dbReference type="AlphaFoldDB" id="A0A8H5F6S7"/>
<evidence type="ECO:0000256" key="4">
    <source>
        <dbReference type="ARBA" id="ARBA00022722"/>
    </source>
</evidence>
<keyword evidence="4" id="KW-0540">Nuclease</keyword>
<keyword evidence="12" id="KW-1185">Reference proteome</keyword>
<sequence>MWPWVSREHTSTKPAKEAPWKGVIPRELEPLFGPLEVLFVKAESSLESVPRLALAVGCFTLGGVVTTALVRFQGHRFKRLRNADWLTPDVLNGKRVVKGVVTRVGDGDNFRLYHTPIFGGHRWPLKFRTIPTTRAALVSNTLHVRLAGVDAPEASHFGKPAQPYAAESLQWLTNKILNRTVYCQLVRRDQYSRVVANVFLPVWWKPFSLGQNVSLEMLKAGWATVYSQSGAEYGAIGEEEFKRQEAKAKTARVGMWVNGELQETPAEYKKRLGSPAGQADSDLETGTDEPPVRKGRKRPGIWARIFGRK</sequence>
<keyword evidence="9" id="KW-0812">Transmembrane</keyword>
<evidence type="ECO:0000256" key="8">
    <source>
        <dbReference type="SAM" id="MobiDB-lite"/>
    </source>
</evidence>
<keyword evidence="5" id="KW-0255">Endonuclease</keyword>
<dbReference type="InterPro" id="IPR035437">
    <property type="entry name" value="SNase_OB-fold_sf"/>
</dbReference>
<evidence type="ECO:0000256" key="1">
    <source>
        <dbReference type="ARBA" id="ARBA00004167"/>
    </source>
</evidence>
<dbReference type="EMBL" id="JAACJK010000163">
    <property type="protein sequence ID" value="KAF5325632.1"/>
    <property type="molecule type" value="Genomic_DNA"/>
</dbReference>
<evidence type="ECO:0000313" key="11">
    <source>
        <dbReference type="EMBL" id="KAF5325632.1"/>
    </source>
</evidence>
<dbReference type="Gene3D" id="2.40.50.90">
    <property type="match status" value="1"/>
</dbReference>
<comment type="caution">
    <text evidence="11">The sequence shown here is derived from an EMBL/GenBank/DDBJ whole genome shotgun (WGS) entry which is preliminary data.</text>
</comment>
<dbReference type="Proteomes" id="UP000541558">
    <property type="component" value="Unassembled WGS sequence"/>
</dbReference>
<keyword evidence="6" id="KW-0378">Hydrolase</keyword>
<dbReference type="GO" id="GO:0005739">
    <property type="term" value="C:mitochondrion"/>
    <property type="evidence" value="ECO:0007669"/>
    <property type="project" value="UniProtKB-SubCell"/>
</dbReference>
<name>A0A8H5F6S7_9AGAR</name>
<dbReference type="PROSITE" id="PS50830">
    <property type="entry name" value="TNASE_3"/>
    <property type="match status" value="1"/>
</dbReference>
<comment type="subcellular location">
    <subcellularLocation>
        <location evidence="1">Membrane</location>
        <topology evidence="1">Single-pass membrane protein</topology>
    </subcellularLocation>
    <subcellularLocation>
        <location evidence="2">Mitochondrion</location>
    </subcellularLocation>
</comment>
<reference evidence="11 12" key="1">
    <citation type="journal article" date="2020" name="ISME J.">
        <title>Uncovering the hidden diversity of litter-decomposition mechanisms in mushroom-forming fungi.</title>
        <authorList>
            <person name="Floudas D."/>
            <person name="Bentzer J."/>
            <person name="Ahren D."/>
            <person name="Johansson T."/>
            <person name="Persson P."/>
            <person name="Tunlid A."/>
        </authorList>
    </citation>
    <scope>NUCLEOTIDE SEQUENCE [LARGE SCALE GENOMIC DNA]</scope>
    <source>
        <strain evidence="11 12">CBS 175.51</strain>
    </source>
</reference>
<keyword evidence="9" id="KW-1133">Transmembrane helix</keyword>
<keyword evidence="9" id="KW-0472">Membrane</keyword>
<proteinExistence type="inferred from homology"/>
<evidence type="ECO:0000256" key="9">
    <source>
        <dbReference type="SAM" id="Phobius"/>
    </source>
</evidence>
<feature type="transmembrane region" description="Helical" evidence="9">
    <location>
        <begin position="52"/>
        <end position="72"/>
    </location>
</feature>
<dbReference type="InterPro" id="IPR016071">
    <property type="entry name" value="Staphylococal_nuclease_OB-fold"/>
</dbReference>
<evidence type="ECO:0000256" key="5">
    <source>
        <dbReference type="ARBA" id="ARBA00022759"/>
    </source>
</evidence>
<comment type="similarity">
    <text evidence="3">Belongs to the LCL3 family.</text>
</comment>
<dbReference type="GO" id="GO:0016787">
    <property type="term" value="F:hydrolase activity"/>
    <property type="evidence" value="ECO:0007669"/>
    <property type="project" value="UniProtKB-KW"/>
</dbReference>
<feature type="domain" description="TNase-like" evidence="10">
    <location>
        <begin position="95"/>
        <end position="258"/>
    </location>
</feature>
<dbReference type="SUPFAM" id="SSF50199">
    <property type="entry name" value="Staphylococcal nuclease"/>
    <property type="match status" value="1"/>
</dbReference>
<feature type="region of interest" description="Disordered" evidence="8">
    <location>
        <begin position="266"/>
        <end position="299"/>
    </location>
</feature>